<evidence type="ECO:0000256" key="1">
    <source>
        <dbReference type="SAM" id="MobiDB-lite"/>
    </source>
</evidence>
<keyword evidence="3" id="KW-1185">Reference proteome</keyword>
<proteinExistence type="predicted"/>
<evidence type="ECO:0000313" key="2">
    <source>
        <dbReference type="EMBL" id="KAK3400902.1"/>
    </source>
</evidence>
<organism evidence="2 3">
    <name type="scientific">Sordaria brevicollis</name>
    <dbReference type="NCBI Taxonomy" id="83679"/>
    <lineage>
        <taxon>Eukaryota</taxon>
        <taxon>Fungi</taxon>
        <taxon>Dikarya</taxon>
        <taxon>Ascomycota</taxon>
        <taxon>Pezizomycotina</taxon>
        <taxon>Sordariomycetes</taxon>
        <taxon>Sordariomycetidae</taxon>
        <taxon>Sordariales</taxon>
        <taxon>Sordariaceae</taxon>
        <taxon>Sordaria</taxon>
    </lineage>
</organism>
<dbReference type="Proteomes" id="UP001281003">
    <property type="component" value="Unassembled WGS sequence"/>
</dbReference>
<reference evidence="2" key="2">
    <citation type="submission" date="2023-07" db="EMBL/GenBank/DDBJ databases">
        <authorList>
            <consortium name="Lawrence Berkeley National Laboratory"/>
            <person name="Haridas S."/>
            <person name="Hensen N."/>
            <person name="Bonometti L."/>
            <person name="Westerberg I."/>
            <person name="Brannstrom I.O."/>
            <person name="Guillou S."/>
            <person name="Cros-Aarteil S."/>
            <person name="Calhoun S."/>
            <person name="Kuo A."/>
            <person name="Mondo S."/>
            <person name="Pangilinan J."/>
            <person name="Riley R."/>
            <person name="LaButti K."/>
            <person name="Andreopoulos B."/>
            <person name="Lipzen A."/>
            <person name="Chen C."/>
            <person name="Yanf M."/>
            <person name="Daum C."/>
            <person name="Ng V."/>
            <person name="Clum A."/>
            <person name="Steindorff A."/>
            <person name="Ohm R."/>
            <person name="Martin F."/>
            <person name="Silar P."/>
            <person name="Natvig D."/>
            <person name="Lalanne C."/>
            <person name="Gautier V."/>
            <person name="Ament-velasquez S.L."/>
            <person name="Kruys A."/>
            <person name="Hutchinson M.I."/>
            <person name="Powell A.J."/>
            <person name="Barry K."/>
            <person name="Miller A.N."/>
            <person name="Grigoriev I.V."/>
            <person name="Debuchy R."/>
            <person name="Gladieux P."/>
            <person name="Thoren M.H."/>
            <person name="Johannesson H."/>
        </authorList>
    </citation>
    <scope>NUCLEOTIDE SEQUENCE</scope>
    <source>
        <strain evidence="2">FGSC 1904</strain>
    </source>
</reference>
<protein>
    <submittedName>
        <fullName evidence="2">Uncharacterized protein</fullName>
    </submittedName>
</protein>
<accession>A0AAE0PJD3</accession>
<dbReference type="EMBL" id="JAUTDP010000003">
    <property type="protein sequence ID" value="KAK3400902.1"/>
    <property type="molecule type" value="Genomic_DNA"/>
</dbReference>
<reference evidence="2" key="1">
    <citation type="journal article" date="2023" name="Mol. Phylogenet. Evol.">
        <title>Genome-scale phylogeny and comparative genomics of the fungal order Sordariales.</title>
        <authorList>
            <person name="Hensen N."/>
            <person name="Bonometti L."/>
            <person name="Westerberg I."/>
            <person name="Brannstrom I.O."/>
            <person name="Guillou S."/>
            <person name="Cros-Aarteil S."/>
            <person name="Calhoun S."/>
            <person name="Haridas S."/>
            <person name="Kuo A."/>
            <person name="Mondo S."/>
            <person name="Pangilinan J."/>
            <person name="Riley R."/>
            <person name="LaButti K."/>
            <person name="Andreopoulos B."/>
            <person name="Lipzen A."/>
            <person name="Chen C."/>
            <person name="Yan M."/>
            <person name="Daum C."/>
            <person name="Ng V."/>
            <person name="Clum A."/>
            <person name="Steindorff A."/>
            <person name="Ohm R.A."/>
            <person name="Martin F."/>
            <person name="Silar P."/>
            <person name="Natvig D.O."/>
            <person name="Lalanne C."/>
            <person name="Gautier V."/>
            <person name="Ament-Velasquez S.L."/>
            <person name="Kruys A."/>
            <person name="Hutchinson M.I."/>
            <person name="Powell A.J."/>
            <person name="Barry K."/>
            <person name="Miller A.N."/>
            <person name="Grigoriev I.V."/>
            <person name="Debuchy R."/>
            <person name="Gladieux P."/>
            <person name="Hiltunen Thoren M."/>
            <person name="Johannesson H."/>
        </authorList>
    </citation>
    <scope>NUCLEOTIDE SEQUENCE</scope>
    <source>
        <strain evidence="2">FGSC 1904</strain>
    </source>
</reference>
<dbReference type="AlphaFoldDB" id="A0AAE0PJD3"/>
<gene>
    <name evidence="2" type="ORF">B0T20DRAFT_451564</name>
</gene>
<evidence type="ECO:0000313" key="3">
    <source>
        <dbReference type="Proteomes" id="UP001281003"/>
    </source>
</evidence>
<sequence>MLGPSQSRAANNSDQKGLRSPALNGIRHCPTTTLPVSRLQGKNSRQGSTPGPKPRPGNGSPLRAPDPTAAGRCSCKSSRPGKGDGDTVTMCNWEQTKFEACGHFETKRMAYSCAIYTRHTYGECRFDPKKSKVFTVISYGNCKECAEMFNKYVNLEA</sequence>
<comment type="caution">
    <text evidence="2">The sequence shown here is derived from an EMBL/GenBank/DDBJ whole genome shotgun (WGS) entry which is preliminary data.</text>
</comment>
<feature type="compositionally biased region" description="Polar residues" evidence="1">
    <location>
        <begin position="1"/>
        <end position="15"/>
    </location>
</feature>
<feature type="region of interest" description="Disordered" evidence="1">
    <location>
        <begin position="1"/>
        <end position="87"/>
    </location>
</feature>
<name>A0AAE0PJD3_SORBR</name>
<feature type="compositionally biased region" description="Polar residues" evidence="1">
    <location>
        <begin position="30"/>
        <end position="49"/>
    </location>
</feature>